<feature type="non-terminal residue" evidence="1">
    <location>
        <position position="121"/>
    </location>
</feature>
<protein>
    <recommendedName>
        <fullName evidence="2">DUF1848 family protein</fullName>
    </recommendedName>
</protein>
<evidence type="ECO:0008006" key="2">
    <source>
        <dbReference type="Google" id="ProtNLM"/>
    </source>
</evidence>
<proteinExistence type="predicted"/>
<sequence length="121" mass="13646">GYTDTVVVSFLDIFEKVAQKFPEGYRPSLDIQTKIIKELVSIAHSHHMILKTCGEGDAFKELGANTEGCLTLDCYERAWNVTLKAPKRTPARLECNCYLHGDIGAYDTCSHFCRYCYANTN</sequence>
<feature type="non-terminal residue" evidence="1">
    <location>
        <position position="1"/>
    </location>
</feature>
<organism evidence="1">
    <name type="scientific">human gut metagenome</name>
    <dbReference type="NCBI Taxonomy" id="408170"/>
    <lineage>
        <taxon>unclassified sequences</taxon>
        <taxon>metagenomes</taxon>
        <taxon>organismal metagenomes</taxon>
    </lineage>
</organism>
<accession>W1YJK3</accession>
<reference evidence="1" key="1">
    <citation type="submission" date="2013-12" db="EMBL/GenBank/DDBJ databases">
        <title>A Varibaculum cambriense genome reconstructed from a premature infant gut community with otherwise low bacterial novelty that shifts toward anaerobic metabolism during the third week of life.</title>
        <authorList>
            <person name="Brown C.T."/>
            <person name="Sharon I."/>
            <person name="Thomas B.C."/>
            <person name="Castelle C.J."/>
            <person name="Morowitz M.J."/>
            <person name="Banfield J.F."/>
        </authorList>
    </citation>
    <scope>NUCLEOTIDE SEQUENCE</scope>
</reference>
<dbReference type="AlphaFoldDB" id="W1YJK3"/>
<gene>
    <name evidence="1" type="ORF">Q604_UNBC03297G0001</name>
</gene>
<dbReference type="Pfam" id="PF08902">
    <property type="entry name" value="DUF1848"/>
    <property type="match status" value="1"/>
</dbReference>
<evidence type="ECO:0000313" key="1">
    <source>
        <dbReference type="EMBL" id="ETJ42728.1"/>
    </source>
</evidence>
<dbReference type="EMBL" id="AZMM01003297">
    <property type="protein sequence ID" value="ETJ42728.1"/>
    <property type="molecule type" value="Genomic_DNA"/>
</dbReference>
<comment type="caution">
    <text evidence="1">The sequence shown here is derived from an EMBL/GenBank/DDBJ whole genome shotgun (WGS) entry which is preliminary data.</text>
</comment>
<dbReference type="InterPro" id="IPR014998">
    <property type="entry name" value="DUF1848"/>
</dbReference>
<name>W1YJK3_9ZZZZ</name>